<gene>
    <name evidence="4" type="ORF">GCM10023352_00920</name>
</gene>
<evidence type="ECO:0000256" key="1">
    <source>
        <dbReference type="SAM" id="MobiDB-lite"/>
    </source>
</evidence>
<feature type="signal peptide" evidence="2">
    <location>
        <begin position="1"/>
        <end position="26"/>
    </location>
</feature>
<dbReference type="Gene3D" id="3.40.30.10">
    <property type="entry name" value="Glutaredoxin"/>
    <property type="match status" value="1"/>
</dbReference>
<evidence type="ECO:0000259" key="3">
    <source>
        <dbReference type="PROSITE" id="PS51352"/>
    </source>
</evidence>
<dbReference type="PANTHER" id="PTHR33875">
    <property type="entry name" value="OS09G0542200 PROTEIN"/>
    <property type="match status" value="1"/>
</dbReference>
<dbReference type="PANTHER" id="PTHR33875:SF2">
    <property type="entry name" value="ACR183CP"/>
    <property type="match status" value="1"/>
</dbReference>
<evidence type="ECO:0000313" key="5">
    <source>
        <dbReference type="Proteomes" id="UP001500187"/>
    </source>
</evidence>
<evidence type="ECO:0000256" key="2">
    <source>
        <dbReference type="SAM" id="SignalP"/>
    </source>
</evidence>
<dbReference type="PROSITE" id="PS51352">
    <property type="entry name" value="THIOREDOXIN_2"/>
    <property type="match status" value="1"/>
</dbReference>
<protein>
    <recommendedName>
        <fullName evidence="3">Thioredoxin domain-containing protein</fullName>
    </recommendedName>
</protein>
<dbReference type="InterPro" id="IPR036249">
    <property type="entry name" value="Thioredoxin-like_sf"/>
</dbReference>
<dbReference type="RefSeq" id="WP_345443303.1">
    <property type="nucleotide sequence ID" value="NZ_BAABKP010000001.1"/>
</dbReference>
<feature type="compositionally biased region" description="Low complexity" evidence="1">
    <location>
        <begin position="31"/>
        <end position="48"/>
    </location>
</feature>
<feature type="compositionally biased region" description="Polar residues" evidence="1">
    <location>
        <begin position="49"/>
        <end position="59"/>
    </location>
</feature>
<comment type="caution">
    <text evidence="4">The sequence shown here is derived from an EMBL/GenBank/DDBJ whole genome shotgun (WGS) entry which is preliminary data.</text>
</comment>
<dbReference type="Proteomes" id="UP001500187">
    <property type="component" value="Unassembled WGS sequence"/>
</dbReference>
<reference evidence="5" key="1">
    <citation type="journal article" date="2019" name="Int. J. Syst. Evol. Microbiol.">
        <title>The Global Catalogue of Microorganisms (GCM) 10K type strain sequencing project: providing services to taxonomists for standard genome sequencing and annotation.</title>
        <authorList>
            <consortium name="The Broad Institute Genomics Platform"/>
            <consortium name="The Broad Institute Genome Sequencing Center for Infectious Disease"/>
            <person name="Wu L."/>
            <person name="Ma J."/>
        </authorList>
    </citation>
    <scope>NUCLEOTIDE SEQUENCE [LARGE SCALE GENOMIC DNA]</scope>
    <source>
        <strain evidence="5">JCM 18541</strain>
    </source>
</reference>
<evidence type="ECO:0000313" key="4">
    <source>
        <dbReference type="EMBL" id="GAA4787213.1"/>
    </source>
</evidence>
<dbReference type="InterPro" id="IPR012336">
    <property type="entry name" value="Thioredoxin-like_fold"/>
</dbReference>
<dbReference type="EMBL" id="BAABKP010000001">
    <property type="protein sequence ID" value="GAA4787213.1"/>
    <property type="molecule type" value="Genomic_DNA"/>
</dbReference>
<organism evidence="4 5">
    <name type="scientific">Rothia endophytica</name>
    <dbReference type="NCBI Taxonomy" id="1324766"/>
    <lineage>
        <taxon>Bacteria</taxon>
        <taxon>Bacillati</taxon>
        <taxon>Actinomycetota</taxon>
        <taxon>Actinomycetes</taxon>
        <taxon>Micrococcales</taxon>
        <taxon>Micrococcaceae</taxon>
        <taxon>Rothia</taxon>
    </lineage>
</organism>
<feature type="chain" id="PRO_5047241306" description="Thioredoxin domain-containing protein" evidence="2">
    <location>
        <begin position="27"/>
        <end position="239"/>
    </location>
</feature>
<keyword evidence="5" id="KW-1185">Reference proteome</keyword>
<dbReference type="InterPro" id="IPR013766">
    <property type="entry name" value="Thioredoxin_domain"/>
</dbReference>
<sequence>MKLSACARSLALPVIALLALNACGGAADNANSPVTPSATVSSAPASSSNQEFLSETETGVRTQDGYHLNKVTEGAPTVTLFTDLECPYCAKADPTYAQVAGELEGTMNVTVKHFPLPMHDNAVPAAQAVQAAELQGAHQKMADHIYKHQSEWKELTTSESLVEAFTGYAEELGLDQEQFGADLNRDDQFDLIQSEYEEGKTAGVTGTPQFVVDGQVVAGVESSTSVEAMVAAFKKAANL</sequence>
<feature type="region of interest" description="Disordered" evidence="1">
    <location>
        <begin position="31"/>
        <end position="59"/>
    </location>
</feature>
<dbReference type="SUPFAM" id="SSF52833">
    <property type="entry name" value="Thioredoxin-like"/>
    <property type="match status" value="1"/>
</dbReference>
<feature type="domain" description="Thioredoxin" evidence="3">
    <location>
        <begin position="32"/>
        <end position="235"/>
    </location>
</feature>
<name>A0ABP9AX71_9MICC</name>
<dbReference type="Pfam" id="PF13462">
    <property type="entry name" value="Thioredoxin_4"/>
    <property type="match status" value="1"/>
</dbReference>
<accession>A0ABP9AX71</accession>
<keyword evidence="2" id="KW-0732">Signal</keyword>
<proteinExistence type="predicted"/>